<dbReference type="AlphaFoldDB" id="A0A8T2ZZ44"/>
<feature type="compositionally biased region" description="Pro residues" evidence="1">
    <location>
        <begin position="306"/>
        <end position="316"/>
    </location>
</feature>
<evidence type="ECO:0000256" key="2">
    <source>
        <dbReference type="SAM" id="SignalP"/>
    </source>
</evidence>
<feature type="signal peptide" evidence="2">
    <location>
        <begin position="1"/>
        <end position="28"/>
    </location>
</feature>
<feature type="compositionally biased region" description="Pro residues" evidence="1">
    <location>
        <begin position="262"/>
        <end position="271"/>
    </location>
</feature>
<feature type="region of interest" description="Disordered" evidence="1">
    <location>
        <begin position="50"/>
        <end position="127"/>
    </location>
</feature>
<dbReference type="Proteomes" id="UP000807159">
    <property type="component" value="Chromosome 1"/>
</dbReference>
<keyword evidence="4" id="KW-1185">Reference proteome</keyword>
<feature type="compositionally biased region" description="Pro residues" evidence="1">
    <location>
        <begin position="74"/>
        <end position="83"/>
    </location>
</feature>
<proteinExistence type="predicted"/>
<protein>
    <submittedName>
        <fullName evidence="3">Uncharacterized protein</fullName>
    </submittedName>
</protein>
<feature type="compositionally biased region" description="Pro residues" evidence="1">
    <location>
        <begin position="50"/>
        <end position="59"/>
    </location>
</feature>
<accession>A0A8T2ZZ44</accession>
<keyword evidence="2" id="KW-0732">Signal</keyword>
<feature type="chain" id="PRO_5035771035" evidence="2">
    <location>
        <begin position="29"/>
        <end position="316"/>
    </location>
</feature>
<gene>
    <name evidence="3" type="ORF">H0E87_003325</name>
</gene>
<sequence length="316" mass="33376">MKTPMTSAILLAAILAFVGLIAINGAQARILPDSFGLKVAIIAAYGRSYSPPPPSPIPSPSSKELTSNYEKHSSPPPQSPKIDPPIGQVTTSNGRTTPSPPPPKPASPKGELEIGSPCTDGTPCNDGYISMITNFERPLPSSPPPPDPATPISHITFDLEPKVHARSPPGEYAYSTILAFVGLRAINGARARNLPDNFGLNIVATIAAYGRTYSPQPPSPIPSPSSKELTRNYEKHSFPPPQSTKTDPSIGQETTSNGRTMPSPPPPPKPATPKGELETGSPCTDGTPCNDGYISMITNFQRPLPSSNPPPDQRLL</sequence>
<feature type="compositionally biased region" description="Basic and acidic residues" evidence="1">
    <location>
        <begin position="228"/>
        <end position="237"/>
    </location>
</feature>
<name>A0A8T2ZZ44_POPDE</name>
<organism evidence="3 4">
    <name type="scientific">Populus deltoides</name>
    <name type="common">Eastern poplar</name>
    <name type="synonym">Eastern cottonwood</name>
    <dbReference type="NCBI Taxonomy" id="3696"/>
    <lineage>
        <taxon>Eukaryota</taxon>
        <taxon>Viridiplantae</taxon>
        <taxon>Streptophyta</taxon>
        <taxon>Embryophyta</taxon>
        <taxon>Tracheophyta</taxon>
        <taxon>Spermatophyta</taxon>
        <taxon>Magnoliopsida</taxon>
        <taxon>eudicotyledons</taxon>
        <taxon>Gunneridae</taxon>
        <taxon>Pentapetalae</taxon>
        <taxon>rosids</taxon>
        <taxon>fabids</taxon>
        <taxon>Malpighiales</taxon>
        <taxon>Salicaceae</taxon>
        <taxon>Saliceae</taxon>
        <taxon>Populus</taxon>
    </lineage>
</organism>
<feature type="compositionally biased region" description="Polar residues" evidence="1">
    <location>
        <begin position="296"/>
        <end position="305"/>
    </location>
</feature>
<evidence type="ECO:0000256" key="1">
    <source>
        <dbReference type="SAM" id="MobiDB-lite"/>
    </source>
</evidence>
<feature type="compositionally biased region" description="Polar residues" evidence="1">
    <location>
        <begin position="88"/>
        <end position="97"/>
    </location>
</feature>
<evidence type="ECO:0000313" key="4">
    <source>
        <dbReference type="Proteomes" id="UP000807159"/>
    </source>
</evidence>
<dbReference type="EMBL" id="JACEGQ020000001">
    <property type="protein sequence ID" value="KAH8522636.1"/>
    <property type="molecule type" value="Genomic_DNA"/>
</dbReference>
<comment type="caution">
    <text evidence="3">The sequence shown here is derived from an EMBL/GenBank/DDBJ whole genome shotgun (WGS) entry which is preliminary data.</text>
</comment>
<feature type="compositionally biased region" description="Polar residues" evidence="1">
    <location>
        <begin position="243"/>
        <end position="260"/>
    </location>
</feature>
<feature type="region of interest" description="Disordered" evidence="1">
    <location>
        <begin position="212"/>
        <end position="316"/>
    </location>
</feature>
<evidence type="ECO:0000313" key="3">
    <source>
        <dbReference type="EMBL" id="KAH8522636.1"/>
    </source>
</evidence>
<reference evidence="3" key="1">
    <citation type="journal article" date="2021" name="J. Hered.">
        <title>Genome Assembly of Salicaceae Populus deltoides (Eastern Cottonwood) I-69 Based on Nanopore Sequencing and Hi-C Technologies.</title>
        <authorList>
            <person name="Bai S."/>
            <person name="Wu H."/>
            <person name="Zhang J."/>
            <person name="Pan Z."/>
            <person name="Zhao W."/>
            <person name="Li Z."/>
            <person name="Tong C."/>
        </authorList>
    </citation>
    <scope>NUCLEOTIDE SEQUENCE</scope>
    <source>
        <tissue evidence="3">Leaf</tissue>
    </source>
</reference>